<keyword evidence="4" id="KW-1185">Reference proteome</keyword>
<dbReference type="EMBL" id="WTYD01000002">
    <property type="protein sequence ID" value="MXO54933.1"/>
    <property type="molecule type" value="Genomic_DNA"/>
</dbReference>
<dbReference type="RefSeq" id="WP_202387526.1">
    <property type="nucleotide sequence ID" value="NZ_BAABDV010000001.1"/>
</dbReference>
<accession>A0A844YCH1</accession>
<gene>
    <name evidence="3" type="ORF">GRI47_13080</name>
</gene>
<feature type="compositionally biased region" description="Acidic residues" evidence="1">
    <location>
        <begin position="61"/>
        <end position="72"/>
    </location>
</feature>
<evidence type="ECO:0008006" key="5">
    <source>
        <dbReference type="Google" id="ProtNLM"/>
    </source>
</evidence>
<dbReference type="Proteomes" id="UP000430272">
    <property type="component" value="Unassembled WGS sequence"/>
</dbReference>
<evidence type="ECO:0000256" key="2">
    <source>
        <dbReference type="SAM" id="SignalP"/>
    </source>
</evidence>
<evidence type="ECO:0000313" key="3">
    <source>
        <dbReference type="EMBL" id="MXO54933.1"/>
    </source>
</evidence>
<comment type="caution">
    <text evidence="3">The sequence shown here is derived from an EMBL/GenBank/DDBJ whole genome shotgun (WGS) entry which is preliminary data.</text>
</comment>
<dbReference type="AlphaFoldDB" id="A0A844YCH1"/>
<dbReference type="PROSITE" id="PS51257">
    <property type="entry name" value="PROKAR_LIPOPROTEIN"/>
    <property type="match status" value="1"/>
</dbReference>
<reference evidence="3 4" key="1">
    <citation type="submission" date="2019-12" db="EMBL/GenBank/DDBJ databases">
        <title>Genomic-based taxomic classification of the family Erythrobacteraceae.</title>
        <authorList>
            <person name="Xu L."/>
        </authorList>
    </citation>
    <scope>NUCLEOTIDE SEQUENCE [LARGE SCALE GENOMIC DNA]</scope>
    <source>
        <strain evidence="3 4">JCM 17468</strain>
    </source>
</reference>
<feature type="signal peptide" evidence="2">
    <location>
        <begin position="1"/>
        <end position="18"/>
    </location>
</feature>
<name>A0A844YCH1_9SPHN</name>
<evidence type="ECO:0000313" key="4">
    <source>
        <dbReference type="Proteomes" id="UP000430272"/>
    </source>
</evidence>
<proteinExistence type="predicted"/>
<organism evidence="3 4">
    <name type="scientific">Qipengyuania pelagi</name>
    <dbReference type="NCBI Taxonomy" id="994320"/>
    <lineage>
        <taxon>Bacteria</taxon>
        <taxon>Pseudomonadati</taxon>
        <taxon>Pseudomonadota</taxon>
        <taxon>Alphaproteobacteria</taxon>
        <taxon>Sphingomonadales</taxon>
        <taxon>Erythrobacteraceae</taxon>
        <taxon>Qipengyuania</taxon>
    </lineage>
</organism>
<feature type="chain" id="PRO_5032758456" description="Secreted protein" evidence="2">
    <location>
        <begin position="19"/>
        <end position="94"/>
    </location>
</feature>
<keyword evidence="2" id="KW-0732">Signal</keyword>
<evidence type="ECO:0000256" key="1">
    <source>
        <dbReference type="SAM" id="MobiDB-lite"/>
    </source>
</evidence>
<feature type="region of interest" description="Disordered" evidence="1">
    <location>
        <begin position="47"/>
        <end position="94"/>
    </location>
</feature>
<sequence>MRSAHVLGPVLAITALLAACGPSDNDPGPGGVTVGEARALDEAAQMIEERRIPADVLAEQDGAEQDGAEQDGAEQRTDEADMGQDMGQTTGENE</sequence>
<protein>
    <recommendedName>
        <fullName evidence="5">Secreted protein</fullName>
    </recommendedName>
</protein>